<gene>
    <name evidence="2" type="ORF">CAMP_LOCUS7561</name>
</gene>
<name>A0A9P1MYH0_9PELO</name>
<organism evidence="2 3">
    <name type="scientific">Caenorhabditis angaria</name>
    <dbReference type="NCBI Taxonomy" id="860376"/>
    <lineage>
        <taxon>Eukaryota</taxon>
        <taxon>Metazoa</taxon>
        <taxon>Ecdysozoa</taxon>
        <taxon>Nematoda</taxon>
        <taxon>Chromadorea</taxon>
        <taxon>Rhabditida</taxon>
        <taxon>Rhabditina</taxon>
        <taxon>Rhabditomorpha</taxon>
        <taxon>Rhabditoidea</taxon>
        <taxon>Rhabditidae</taxon>
        <taxon>Peloderinae</taxon>
        <taxon>Caenorhabditis</taxon>
    </lineage>
</organism>
<dbReference type="AlphaFoldDB" id="A0A9P1MYH0"/>
<feature type="compositionally biased region" description="Basic residues" evidence="1">
    <location>
        <begin position="1"/>
        <end position="13"/>
    </location>
</feature>
<dbReference type="Proteomes" id="UP001152747">
    <property type="component" value="Unassembled WGS sequence"/>
</dbReference>
<evidence type="ECO:0000256" key="1">
    <source>
        <dbReference type="SAM" id="MobiDB-lite"/>
    </source>
</evidence>
<keyword evidence="3" id="KW-1185">Reference proteome</keyword>
<feature type="compositionally biased region" description="Basic and acidic residues" evidence="1">
    <location>
        <begin position="14"/>
        <end position="34"/>
    </location>
</feature>
<feature type="region of interest" description="Disordered" evidence="1">
    <location>
        <begin position="1"/>
        <end position="34"/>
    </location>
</feature>
<evidence type="ECO:0000313" key="2">
    <source>
        <dbReference type="EMBL" id="CAI5444924.1"/>
    </source>
</evidence>
<sequence>MRLRSEKRRQIRQAKKEKIAKIREEKKRNREVGEEKWTNKNENILIADHRKNQRSFYKENVRKDCQKLLDLLKVDEIEKQNRQKILKNEIDQEVQDIFNFINETCQYYDEIHQQISPPEEKNVEEIIKELENELRKNFEIFQKSYHFHPENFAETEIREAENLKAKDKTFQKDKLKLELEIEVCKTKSEELVKNISVEKNEIELENVRFSAMKKEKLAENLAKSKKIWKIREKLNFLREDPIEFGEIIDIENQISKLEKEKTKIDGILEELAGILKNVVKI</sequence>
<dbReference type="EMBL" id="CANHGI010000003">
    <property type="protein sequence ID" value="CAI5444924.1"/>
    <property type="molecule type" value="Genomic_DNA"/>
</dbReference>
<proteinExistence type="predicted"/>
<evidence type="ECO:0000313" key="3">
    <source>
        <dbReference type="Proteomes" id="UP001152747"/>
    </source>
</evidence>
<dbReference type="OrthoDB" id="5860532at2759"/>
<accession>A0A9P1MYH0</accession>
<protein>
    <submittedName>
        <fullName evidence="2">Uncharacterized protein</fullName>
    </submittedName>
</protein>
<comment type="caution">
    <text evidence="2">The sequence shown here is derived from an EMBL/GenBank/DDBJ whole genome shotgun (WGS) entry which is preliminary data.</text>
</comment>
<reference evidence="2" key="1">
    <citation type="submission" date="2022-11" db="EMBL/GenBank/DDBJ databases">
        <authorList>
            <person name="Kikuchi T."/>
        </authorList>
    </citation>
    <scope>NUCLEOTIDE SEQUENCE</scope>
    <source>
        <strain evidence="2">PS1010</strain>
    </source>
</reference>